<protein>
    <recommendedName>
        <fullName evidence="1">Thoeris anti-defense 2-like domain-containing protein</fullName>
    </recommendedName>
</protein>
<accession>A0A2P1JUZ8</accession>
<name>A0A2P1JUZ8_9CAUD</name>
<dbReference type="Pfam" id="PF11195">
    <property type="entry name" value="Tad2-like"/>
    <property type="match status" value="1"/>
</dbReference>
<reference evidence="2" key="1">
    <citation type="submission" date="2018-02" db="EMBL/GenBank/DDBJ databases">
        <authorList>
            <person name="Miller M."/>
            <person name="Deiulio A."/>
            <person name="Douthitt C."/>
            <person name="McMahon J."/>
            <person name="Holland C."/>
            <person name="Wiersma-Koch H."/>
            <person name="Turechek W."/>
            <person name="D'Elia T."/>
        </authorList>
    </citation>
    <scope>NUCLEOTIDE SEQUENCE [LARGE SCALE GENOMIC DNA]</scope>
</reference>
<evidence type="ECO:0000313" key="2">
    <source>
        <dbReference type="EMBL" id="AVO23175.1"/>
    </source>
</evidence>
<dbReference type="InterPro" id="IPR021361">
    <property type="entry name" value="Tad2-like_dom"/>
</dbReference>
<proteinExistence type="predicted"/>
<gene>
    <name evidence="2" type="ORF">RIVERRIDER_94</name>
</gene>
<dbReference type="Proteomes" id="UP000241502">
    <property type="component" value="Segment"/>
</dbReference>
<dbReference type="EMBL" id="MG983743">
    <property type="protein sequence ID" value="AVO23175.1"/>
    <property type="molecule type" value="Genomic_DNA"/>
</dbReference>
<feature type="domain" description="Thoeris anti-defense 2-like" evidence="1">
    <location>
        <begin position="16"/>
        <end position="99"/>
    </location>
</feature>
<organism evidence="2 3">
    <name type="scientific">Xanthomonas phage RiverRider</name>
    <dbReference type="NCBI Taxonomy" id="2108116"/>
    <lineage>
        <taxon>Viruses</taxon>
        <taxon>Duplodnaviria</taxon>
        <taxon>Heunggongvirae</taxon>
        <taxon>Uroviricota</taxon>
        <taxon>Caudoviricetes</taxon>
        <taxon>Schitoviridae</taxon>
        <taxon>Riverridervirus</taxon>
        <taxon>Riverridervirus riverrider</taxon>
    </lineage>
</organism>
<keyword evidence="3" id="KW-1185">Reference proteome</keyword>
<sequence length="102" mass="11226">MEQDIAINKTAVKEGTFEWALSKLKSGLALSRQTWNGPDQFVYLVPPNQYKAQTGIAKTVFGQDSLVPYAGYFAIKTTIGVVSVWVPSTGDLLAADWFVKQI</sequence>
<evidence type="ECO:0000313" key="3">
    <source>
        <dbReference type="Proteomes" id="UP000241502"/>
    </source>
</evidence>
<evidence type="ECO:0000259" key="1">
    <source>
        <dbReference type="Pfam" id="PF11195"/>
    </source>
</evidence>